<dbReference type="EC" id="2.7.11.1" evidence="1"/>
<accession>A0ABD3MW82</accession>
<keyword evidence="4" id="KW-0547">Nucleotide-binding</keyword>
<evidence type="ECO:0000256" key="9">
    <source>
        <dbReference type="SAM" id="MobiDB-lite"/>
    </source>
</evidence>
<evidence type="ECO:0000256" key="6">
    <source>
        <dbReference type="ARBA" id="ARBA00022840"/>
    </source>
</evidence>
<dbReference type="GO" id="GO:0004674">
    <property type="term" value="F:protein serine/threonine kinase activity"/>
    <property type="evidence" value="ECO:0007669"/>
    <property type="project" value="UniProtKB-KW"/>
</dbReference>
<evidence type="ECO:0000256" key="5">
    <source>
        <dbReference type="ARBA" id="ARBA00022777"/>
    </source>
</evidence>
<evidence type="ECO:0000259" key="10">
    <source>
        <dbReference type="PROSITE" id="PS50011"/>
    </source>
</evidence>
<dbReference type="InterPro" id="IPR000719">
    <property type="entry name" value="Prot_kinase_dom"/>
</dbReference>
<evidence type="ECO:0000256" key="4">
    <source>
        <dbReference type="ARBA" id="ARBA00022741"/>
    </source>
</evidence>
<comment type="catalytic activity">
    <reaction evidence="8">
        <text>L-seryl-[protein] + ATP = O-phospho-L-seryl-[protein] + ADP + H(+)</text>
        <dbReference type="Rhea" id="RHEA:17989"/>
        <dbReference type="Rhea" id="RHEA-COMP:9863"/>
        <dbReference type="Rhea" id="RHEA-COMP:11604"/>
        <dbReference type="ChEBI" id="CHEBI:15378"/>
        <dbReference type="ChEBI" id="CHEBI:29999"/>
        <dbReference type="ChEBI" id="CHEBI:30616"/>
        <dbReference type="ChEBI" id="CHEBI:83421"/>
        <dbReference type="ChEBI" id="CHEBI:456216"/>
        <dbReference type="EC" id="2.7.11.1"/>
    </reaction>
</comment>
<dbReference type="Proteomes" id="UP001530293">
    <property type="component" value="Unassembled WGS sequence"/>
</dbReference>
<name>A0ABD3MW82_9STRA</name>
<dbReference type="PANTHER" id="PTHR45998">
    <property type="entry name" value="SERINE/THREONINE-PROTEIN KINASE 16"/>
    <property type="match status" value="1"/>
</dbReference>
<keyword evidence="6" id="KW-0067">ATP-binding</keyword>
<comment type="catalytic activity">
    <reaction evidence="7">
        <text>L-threonyl-[protein] + ATP = O-phospho-L-threonyl-[protein] + ADP + H(+)</text>
        <dbReference type="Rhea" id="RHEA:46608"/>
        <dbReference type="Rhea" id="RHEA-COMP:11060"/>
        <dbReference type="Rhea" id="RHEA-COMP:11605"/>
        <dbReference type="ChEBI" id="CHEBI:15378"/>
        <dbReference type="ChEBI" id="CHEBI:30013"/>
        <dbReference type="ChEBI" id="CHEBI:30616"/>
        <dbReference type="ChEBI" id="CHEBI:61977"/>
        <dbReference type="ChEBI" id="CHEBI:456216"/>
        <dbReference type="EC" id="2.7.11.1"/>
    </reaction>
</comment>
<evidence type="ECO:0000256" key="8">
    <source>
        <dbReference type="ARBA" id="ARBA00048679"/>
    </source>
</evidence>
<evidence type="ECO:0000313" key="12">
    <source>
        <dbReference type="Proteomes" id="UP001530293"/>
    </source>
</evidence>
<evidence type="ECO:0000256" key="1">
    <source>
        <dbReference type="ARBA" id="ARBA00012513"/>
    </source>
</evidence>
<dbReference type="InterPro" id="IPR052239">
    <property type="entry name" value="Ser/Thr-specific_kinases"/>
</dbReference>
<evidence type="ECO:0000256" key="3">
    <source>
        <dbReference type="ARBA" id="ARBA00022679"/>
    </source>
</evidence>
<keyword evidence="2" id="KW-0723">Serine/threonine-protein kinase</keyword>
<feature type="region of interest" description="Disordered" evidence="9">
    <location>
        <begin position="473"/>
        <end position="505"/>
    </location>
</feature>
<dbReference type="InterPro" id="IPR008271">
    <property type="entry name" value="Ser/Thr_kinase_AS"/>
</dbReference>
<dbReference type="PANTHER" id="PTHR45998:SF2">
    <property type="entry name" value="SERINE_THREONINE-PROTEIN KINASE 16"/>
    <property type="match status" value="1"/>
</dbReference>
<organism evidence="11 12">
    <name type="scientific">Discostella pseudostelligera</name>
    <dbReference type="NCBI Taxonomy" id="259834"/>
    <lineage>
        <taxon>Eukaryota</taxon>
        <taxon>Sar</taxon>
        <taxon>Stramenopiles</taxon>
        <taxon>Ochrophyta</taxon>
        <taxon>Bacillariophyta</taxon>
        <taxon>Coscinodiscophyceae</taxon>
        <taxon>Thalassiosirophycidae</taxon>
        <taxon>Stephanodiscales</taxon>
        <taxon>Stephanodiscaceae</taxon>
        <taxon>Discostella</taxon>
    </lineage>
</organism>
<evidence type="ECO:0000256" key="7">
    <source>
        <dbReference type="ARBA" id="ARBA00047899"/>
    </source>
</evidence>
<sequence length="505" mass="57553">MATVTSFLHAILHYVRAGWNYIYTLIHRRRNRHPSDADGDTNNGILLSLFTGQRRTVKFDDTGIQVAIGNQIAEGGFSYIFEAYPMNQNDNSGVNNEPRMKYVLKRINCSNNHELIQACKSEANVHRILFQSSSASSQRKTNNHPNLLELLGLKFDNRECCYMLFPYIPQSLRGEITKRNMLNEGSRQRMPFSTREVLQIFGGLVDALIAMHDANLSHRDVKIENVLLKKSDHCGYRVETYDHYIPVLMDYGSAGPLKTIVQVMNMSSLQQQQHQTSSLLSTTTTKVVEDASMFTTMSYRPPELFEGGMTTMKQTSTSEGAENVLDYGKVDVWSLGCVLFGLMHGASPFEMEFLRTHNDNYHAYYHANQRQQRQQEMLQQQQFGLVRIIECTHLKILGEVPFPPWSTISSENEEGGGTNGKYPLSLYRFVRYMVHHDRSTRPHIHEVEGKFDNLHLELLGEPWISHNDINRQQRDGTTHSAKGNGVANMGQHDDFDSLIASRRGG</sequence>
<gene>
    <name evidence="11" type="ORF">ACHAWU_001904</name>
</gene>
<reference evidence="11 12" key="1">
    <citation type="submission" date="2024-10" db="EMBL/GenBank/DDBJ databases">
        <title>Updated reference genomes for cyclostephanoid diatoms.</title>
        <authorList>
            <person name="Roberts W.R."/>
            <person name="Alverson A.J."/>
        </authorList>
    </citation>
    <scope>NUCLEOTIDE SEQUENCE [LARGE SCALE GENOMIC DNA]</scope>
    <source>
        <strain evidence="11 12">AJA232-27</strain>
    </source>
</reference>
<dbReference type="SMART" id="SM00220">
    <property type="entry name" value="S_TKc"/>
    <property type="match status" value="1"/>
</dbReference>
<dbReference type="PROSITE" id="PS50011">
    <property type="entry name" value="PROTEIN_KINASE_DOM"/>
    <property type="match status" value="1"/>
</dbReference>
<evidence type="ECO:0000313" key="11">
    <source>
        <dbReference type="EMBL" id="KAL3768214.1"/>
    </source>
</evidence>
<dbReference type="GO" id="GO:0005524">
    <property type="term" value="F:ATP binding"/>
    <property type="evidence" value="ECO:0007669"/>
    <property type="project" value="UniProtKB-KW"/>
</dbReference>
<dbReference type="Gene3D" id="3.30.200.20">
    <property type="entry name" value="Phosphorylase Kinase, domain 1"/>
    <property type="match status" value="1"/>
</dbReference>
<dbReference type="InterPro" id="IPR011009">
    <property type="entry name" value="Kinase-like_dom_sf"/>
</dbReference>
<evidence type="ECO:0000256" key="2">
    <source>
        <dbReference type="ARBA" id="ARBA00022527"/>
    </source>
</evidence>
<dbReference type="SUPFAM" id="SSF56112">
    <property type="entry name" value="Protein kinase-like (PK-like)"/>
    <property type="match status" value="1"/>
</dbReference>
<comment type="caution">
    <text evidence="11">The sequence shown here is derived from an EMBL/GenBank/DDBJ whole genome shotgun (WGS) entry which is preliminary data.</text>
</comment>
<keyword evidence="5" id="KW-0418">Kinase</keyword>
<keyword evidence="12" id="KW-1185">Reference proteome</keyword>
<dbReference type="AlphaFoldDB" id="A0ABD3MW82"/>
<dbReference type="EMBL" id="JALLBG020000068">
    <property type="protein sequence ID" value="KAL3768214.1"/>
    <property type="molecule type" value="Genomic_DNA"/>
</dbReference>
<proteinExistence type="predicted"/>
<protein>
    <recommendedName>
        <fullName evidence="1">non-specific serine/threonine protein kinase</fullName>
        <ecNumber evidence="1">2.7.11.1</ecNumber>
    </recommendedName>
</protein>
<dbReference type="Pfam" id="PF00069">
    <property type="entry name" value="Pkinase"/>
    <property type="match status" value="1"/>
</dbReference>
<dbReference type="Gene3D" id="1.10.510.10">
    <property type="entry name" value="Transferase(Phosphotransferase) domain 1"/>
    <property type="match status" value="1"/>
</dbReference>
<feature type="domain" description="Protein kinase" evidence="10">
    <location>
        <begin position="66"/>
        <end position="464"/>
    </location>
</feature>
<keyword evidence="3" id="KW-0808">Transferase</keyword>
<dbReference type="PROSITE" id="PS00108">
    <property type="entry name" value="PROTEIN_KINASE_ST"/>
    <property type="match status" value="1"/>
</dbReference>